<dbReference type="GO" id="GO:0005739">
    <property type="term" value="C:mitochondrion"/>
    <property type="evidence" value="ECO:0007669"/>
    <property type="project" value="UniProtKB-SubCell"/>
</dbReference>
<dbReference type="PANTHER" id="PTHR12049">
    <property type="entry name" value="PROTEIN ARGININE METHYLTRANSFERASE NDUFAF7, MITOCHONDRIAL"/>
    <property type="match status" value="1"/>
</dbReference>
<name>A0A448YQ16_BRENA</name>
<dbReference type="Pfam" id="PF02636">
    <property type="entry name" value="Methyltransf_28"/>
    <property type="match status" value="1"/>
</dbReference>
<comment type="catalytic activity">
    <reaction evidence="6 7">
        <text>L-arginyl-[protein] + 2 S-adenosyl-L-methionine = N(omega),N(omega)'-dimethyl-L-arginyl-[protein] + 2 S-adenosyl-L-homocysteine + 2 H(+)</text>
        <dbReference type="Rhea" id="RHEA:48108"/>
        <dbReference type="Rhea" id="RHEA-COMP:10532"/>
        <dbReference type="Rhea" id="RHEA-COMP:11992"/>
        <dbReference type="ChEBI" id="CHEBI:15378"/>
        <dbReference type="ChEBI" id="CHEBI:29965"/>
        <dbReference type="ChEBI" id="CHEBI:57856"/>
        <dbReference type="ChEBI" id="CHEBI:59789"/>
        <dbReference type="ChEBI" id="CHEBI:88221"/>
        <dbReference type="EC" id="2.1.1.320"/>
    </reaction>
</comment>
<evidence type="ECO:0000313" key="10">
    <source>
        <dbReference type="Proteomes" id="UP000290900"/>
    </source>
</evidence>
<accession>A0A448YQ16</accession>
<dbReference type="PANTHER" id="PTHR12049:SF7">
    <property type="entry name" value="PROTEIN ARGININE METHYLTRANSFERASE NDUFAF7, MITOCHONDRIAL"/>
    <property type="match status" value="1"/>
</dbReference>
<feature type="region of interest" description="Disordered" evidence="8">
    <location>
        <begin position="464"/>
        <end position="486"/>
    </location>
</feature>
<keyword evidence="5 7" id="KW-0496">Mitochondrion</keyword>
<dbReference type="InterPro" id="IPR038375">
    <property type="entry name" value="NDUFAF7_sf"/>
</dbReference>
<evidence type="ECO:0000256" key="6">
    <source>
        <dbReference type="ARBA" id="ARBA00048612"/>
    </source>
</evidence>
<evidence type="ECO:0000256" key="3">
    <source>
        <dbReference type="ARBA" id="ARBA00022603"/>
    </source>
</evidence>
<dbReference type="GO" id="GO:0035243">
    <property type="term" value="F:protein-arginine omega-N symmetric methyltransferase activity"/>
    <property type="evidence" value="ECO:0007669"/>
    <property type="project" value="UniProtKB-EC"/>
</dbReference>
<comment type="function">
    <text evidence="7">Arginine methyltransferase involved in the assembly or stability of mitochondrial NADH:ubiquinone oxidoreductase complex (complex I).</text>
</comment>
<comment type="subcellular location">
    <subcellularLocation>
        <location evidence="1 7">Mitochondrion</location>
    </subcellularLocation>
</comment>
<sequence>MLLMNRSTSRLVRPLFVFGARSFRSVSVRWQEKAIPTSRAPAPSVNNLSSIIKSLIDATGPIPISSYMKECLINPKYGYYTTRDPLDVKSGDFITSPEISSTFGEMCGMWFFSSFIAQLKQQATFNRDKFKIDDKTFRIVEYGPGRGTLMYDILRVFNRFVAGNNPIEVVLIEKSDVLIKEQYKTICDEAKSKLVKIDDLTYRSETRWGNRILWLKDDKPDFGADPDYMNFVIAHEFFDALPINRFVKTSNGWREFLVDLKKRYSKDIELPNVSHATTSSLELKDKPEFTIVESPRATLSSSIPKADPRYDSLIIGSKVEICPESHTYLYEMADLVKQGDIGAGLIIDYGKDTIPIETLRGIKNHKFVDPMTQPGEVDLSADVDFGKLAQLLKEQKGLKPLLADQGDWLNSMGLGYRIDQLISMHKGDEKLKKNIVDSYKRLTGKDERDMGKTYKVLGFFDDQYEGGVGFEKPKPSEGGKGQGATK</sequence>
<dbReference type="InterPro" id="IPR029063">
    <property type="entry name" value="SAM-dependent_MTases_sf"/>
</dbReference>
<dbReference type="GO" id="GO:0032259">
    <property type="term" value="P:methylation"/>
    <property type="evidence" value="ECO:0007669"/>
    <property type="project" value="UniProtKB-KW"/>
</dbReference>
<gene>
    <name evidence="9" type="ORF">BRENAR_LOCUS3697</name>
</gene>
<dbReference type="AlphaFoldDB" id="A0A448YQ16"/>
<keyword evidence="3 7" id="KW-0489">Methyltransferase</keyword>
<keyword evidence="10" id="KW-1185">Reference proteome</keyword>
<organism evidence="9 10">
    <name type="scientific">Brettanomyces naardenensis</name>
    <name type="common">Yeast</name>
    <dbReference type="NCBI Taxonomy" id="13370"/>
    <lineage>
        <taxon>Eukaryota</taxon>
        <taxon>Fungi</taxon>
        <taxon>Dikarya</taxon>
        <taxon>Ascomycota</taxon>
        <taxon>Saccharomycotina</taxon>
        <taxon>Pichiomycetes</taxon>
        <taxon>Pichiales</taxon>
        <taxon>Pichiaceae</taxon>
        <taxon>Brettanomyces</taxon>
    </lineage>
</organism>
<evidence type="ECO:0000313" key="9">
    <source>
        <dbReference type="EMBL" id="VEU22966.1"/>
    </source>
</evidence>
<dbReference type="EMBL" id="CAACVR010000034">
    <property type="protein sequence ID" value="VEU22966.1"/>
    <property type="molecule type" value="Genomic_DNA"/>
</dbReference>
<protein>
    <recommendedName>
        <fullName evidence="7">Protein arginine methyltransferase NDUFAF7</fullName>
        <ecNumber evidence="7">2.1.1.320</ecNumber>
    </recommendedName>
</protein>
<evidence type="ECO:0000256" key="5">
    <source>
        <dbReference type="ARBA" id="ARBA00023128"/>
    </source>
</evidence>
<dbReference type="InterPro" id="IPR003788">
    <property type="entry name" value="NDUFAF7"/>
</dbReference>
<proteinExistence type="inferred from homology"/>
<dbReference type="SUPFAM" id="SSF53335">
    <property type="entry name" value="S-adenosyl-L-methionine-dependent methyltransferases"/>
    <property type="match status" value="1"/>
</dbReference>
<evidence type="ECO:0000256" key="8">
    <source>
        <dbReference type="SAM" id="MobiDB-lite"/>
    </source>
</evidence>
<dbReference type="Gene3D" id="3.40.50.12710">
    <property type="match status" value="1"/>
</dbReference>
<dbReference type="InParanoid" id="A0A448YQ16"/>
<dbReference type="Proteomes" id="UP000290900">
    <property type="component" value="Unassembled WGS sequence"/>
</dbReference>
<dbReference type="OrthoDB" id="5595109at2759"/>
<reference evidence="9 10" key="1">
    <citation type="submission" date="2018-12" db="EMBL/GenBank/DDBJ databases">
        <authorList>
            <person name="Tiukova I."/>
            <person name="Dainat J."/>
        </authorList>
    </citation>
    <scope>NUCLEOTIDE SEQUENCE [LARGE SCALE GENOMIC DNA]</scope>
</reference>
<evidence type="ECO:0000256" key="7">
    <source>
        <dbReference type="RuleBase" id="RU364114"/>
    </source>
</evidence>
<comment type="similarity">
    <text evidence="2 7">Belongs to the NDUFAF7 family.</text>
</comment>
<evidence type="ECO:0000256" key="2">
    <source>
        <dbReference type="ARBA" id="ARBA00005891"/>
    </source>
</evidence>
<evidence type="ECO:0000256" key="1">
    <source>
        <dbReference type="ARBA" id="ARBA00004173"/>
    </source>
</evidence>
<dbReference type="EC" id="2.1.1.320" evidence="7"/>
<dbReference type="STRING" id="13370.A0A448YQ16"/>
<dbReference type="GO" id="GO:0032981">
    <property type="term" value="P:mitochondrial respiratory chain complex I assembly"/>
    <property type="evidence" value="ECO:0007669"/>
    <property type="project" value="TreeGrafter"/>
</dbReference>
<evidence type="ECO:0000256" key="4">
    <source>
        <dbReference type="ARBA" id="ARBA00022679"/>
    </source>
</evidence>
<keyword evidence="4 7" id="KW-0808">Transferase</keyword>